<evidence type="ECO:0000256" key="1">
    <source>
        <dbReference type="SAM" id="MobiDB-lite"/>
    </source>
</evidence>
<evidence type="ECO:0000259" key="2">
    <source>
        <dbReference type="PROSITE" id="PS50004"/>
    </source>
</evidence>
<feature type="region of interest" description="Disordered" evidence="1">
    <location>
        <begin position="48"/>
        <end position="77"/>
    </location>
</feature>
<dbReference type="PROSITE" id="PS50004">
    <property type="entry name" value="C2"/>
    <property type="match status" value="1"/>
</dbReference>
<feature type="compositionally biased region" description="Low complexity" evidence="1">
    <location>
        <begin position="274"/>
        <end position="289"/>
    </location>
</feature>
<dbReference type="SMART" id="SM00239">
    <property type="entry name" value="C2"/>
    <property type="match status" value="1"/>
</dbReference>
<proteinExistence type="predicted"/>
<dbReference type="InterPro" id="IPR035892">
    <property type="entry name" value="C2_domain_sf"/>
</dbReference>
<dbReference type="FunFam" id="2.60.40.150:FF:000122">
    <property type="entry name" value="E3 ubiquitin-protein ligase"/>
    <property type="match status" value="1"/>
</dbReference>
<accession>A0A401P064</accession>
<dbReference type="OrthoDB" id="423283at2759"/>
<feature type="region of interest" description="Disordered" evidence="1">
    <location>
        <begin position="233"/>
        <end position="352"/>
    </location>
</feature>
<feature type="compositionally biased region" description="Polar residues" evidence="1">
    <location>
        <begin position="290"/>
        <end position="299"/>
    </location>
</feature>
<keyword evidence="4" id="KW-1185">Reference proteome</keyword>
<evidence type="ECO:0000313" key="3">
    <source>
        <dbReference type="EMBL" id="GCB66494.1"/>
    </source>
</evidence>
<dbReference type="Proteomes" id="UP000288216">
    <property type="component" value="Unassembled WGS sequence"/>
</dbReference>
<dbReference type="Pfam" id="PF00168">
    <property type="entry name" value="C2"/>
    <property type="match status" value="1"/>
</dbReference>
<dbReference type="AlphaFoldDB" id="A0A401P064"/>
<protein>
    <recommendedName>
        <fullName evidence="2">C2 domain-containing protein</fullName>
    </recommendedName>
</protein>
<sequence>MVYLLEAIYITPGQEAVGRVRASLDGARARANTRTRARGCRCRRWESESGAARRSGETRSKGESGAGATAQEEPEGGEACKAANIAAYDMATACSSNSQNGRSQLHVTVASAKLKRRKNWFGTAIYVELSADGELKKSAKSHSSSNPKWDEHLIMNVTPHTKLEFKIWSHHTLKSDALLGKATLDICQALELHNRKLENIKEVLKLTLENKNGVVQTGDLTVFLDGMTVDQESVPNGTAPATKVQQNGDAIHVNGGESSTRARTRSNTETSNCADSPSTSSSRQSAASSPVVNGESNHSPCHLAARPKSTTAPKSSTTQGADSTVNGEIAPPPPAAAPPTPPSISSTSSPKITVTMTSKQLQQLQAIAQLQQQAHLVVQQLILLQKPQLWTPLPEAIQSQTVENLDIQLQIHLLGLLDSSQTALAQNHCQLGKYMNTD</sequence>
<feature type="compositionally biased region" description="Low complexity" evidence="1">
    <location>
        <begin position="307"/>
        <end position="318"/>
    </location>
</feature>
<feature type="compositionally biased region" description="Pro residues" evidence="1">
    <location>
        <begin position="330"/>
        <end position="342"/>
    </location>
</feature>
<dbReference type="EMBL" id="BFAA01005672">
    <property type="protein sequence ID" value="GCB66494.1"/>
    <property type="molecule type" value="Genomic_DNA"/>
</dbReference>
<comment type="caution">
    <text evidence="3">The sequence shown here is derived from an EMBL/GenBank/DDBJ whole genome shotgun (WGS) entry which is preliminary data.</text>
</comment>
<organism evidence="3 4">
    <name type="scientific">Scyliorhinus torazame</name>
    <name type="common">Cloudy catshark</name>
    <name type="synonym">Catulus torazame</name>
    <dbReference type="NCBI Taxonomy" id="75743"/>
    <lineage>
        <taxon>Eukaryota</taxon>
        <taxon>Metazoa</taxon>
        <taxon>Chordata</taxon>
        <taxon>Craniata</taxon>
        <taxon>Vertebrata</taxon>
        <taxon>Chondrichthyes</taxon>
        <taxon>Elasmobranchii</taxon>
        <taxon>Galeomorphii</taxon>
        <taxon>Galeoidea</taxon>
        <taxon>Carcharhiniformes</taxon>
        <taxon>Scyliorhinidae</taxon>
        <taxon>Scyliorhinus</taxon>
    </lineage>
</organism>
<gene>
    <name evidence="3" type="ORF">scyTo_0012017</name>
</gene>
<dbReference type="CDD" id="cd04021">
    <property type="entry name" value="C2_E3_ubiquitin_ligase"/>
    <property type="match status" value="1"/>
</dbReference>
<dbReference type="SUPFAM" id="SSF49562">
    <property type="entry name" value="C2 domain (Calcium/lipid-binding domain, CaLB)"/>
    <property type="match status" value="1"/>
</dbReference>
<evidence type="ECO:0000313" key="4">
    <source>
        <dbReference type="Proteomes" id="UP000288216"/>
    </source>
</evidence>
<feature type="domain" description="C2" evidence="2">
    <location>
        <begin position="86"/>
        <end position="199"/>
    </location>
</feature>
<dbReference type="Gene3D" id="2.60.40.150">
    <property type="entry name" value="C2 domain"/>
    <property type="match status" value="1"/>
</dbReference>
<dbReference type="STRING" id="75743.A0A401P064"/>
<name>A0A401P064_SCYTO</name>
<dbReference type="InterPro" id="IPR000008">
    <property type="entry name" value="C2_dom"/>
</dbReference>
<feature type="compositionally biased region" description="Polar residues" evidence="1">
    <location>
        <begin position="256"/>
        <end position="273"/>
    </location>
</feature>
<reference evidence="3 4" key="1">
    <citation type="journal article" date="2018" name="Nat. Ecol. Evol.">
        <title>Shark genomes provide insights into elasmobranch evolution and the origin of vertebrates.</title>
        <authorList>
            <person name="Hara Y"/>
            <person name="Yamaguchi K"/>
            <person name="Onimaru K"/>
            <person name="Kadota M"/>
            <person name="Koyanagi M"/>
            <person name="Keeley SD"/>
            <person name="Tatsumi K"/>
            <person name="Tanaka K"/>
            <person name="Motone F"/>
            <person name="Kageyama Y"/>
            <person name="Nozu R"/>
            <person name="Adachi N"/>
            <person name="Nishimura O"/>
            <person name="Nakagawa R"/>
            <person name="Tanegashima C"/>
            <person name="Kiyatake I"/>
            <person name="Matsumoto R"/>
            <person name="Murakumo K"/>
            <person name="Nishida K"/>
            <person name="Terakita A"/>
            <person name="Kuratani S"/>
            <person name="Sato K"/>
            <person name="Hyodo S Kuraku.S."/>
        </authorList>
    </citation>
    <scope>NUCLEOTIDE SEQUENCE [LARGE SCALE GENOMIC DNA]</scope>
</reference>